<dbReference type="EMBL" id="JH717840">
    <property type="protein sequence ID" value="EWY97738.1"/>
    <property type="molecule type" value="Genomic_DNA"/>
</dbReference>
<accession>W9IRZ5</accession>
<evidence type="ECO:0000313" key="2">
    <source>
        <dbReference type="Proteomes" id="UP000030753"/>
    </source>
</evidence>
<proteinExistence type="predicted"/>
<organism evidence="1 2">
    <name type="scientific">Fusarium oxysporum NRRL 32931</name>
    <dbReference type="NCBI Taxonomy" id="660029"/>
    <lineage>
        <taxon>Eukaryota</taxon>
        <taxon>Fungi</taxon>
        <taxon>Dikarya</taxon>
        <taxon>Ascomycota</taxon>
        <taxon>Pezizomycotina</taxon>
        <taxon>Sordariomycetes</taxon>
        <taxon>Hypocreomycetidae</taxon>
        <taxon>Hypocreales</taxon>
        <taxon>Nectriaceae</taxon>
        <taxon>Fusarium</taxon>
        <taxon>Fusarium oxysporum species complex</taxon>
    </lineage>
</organism>
<gene>
    <name evidence="1" type="ORF">FOYG_02513</name>
</gene>
<sequence>MSEGLAQEIFGVQQGEGFLDDGAVKGSFKA</sequence>
<protein>
    <submittedName>
        <fullName evidence="1">Uncharacterized protein</fullName>
    </submittedName>
</protein>
<name>W9IRZ5_FUSOX</name>
<reference evidence="1 2" key="1">
    <citation type="submission" date="2011-06" db="EMBL/GenBank/DDBJ databases">
        <title>The Genome Sequence of Fusarium oxysporum FOSC 3-a.</title>
        <authorList>
            <consortium name="The Broad Institute Genome Sequencing Platform"/>
            <person name="Ma L.-J."/>
            <person name="Gale L.R."/>
            <person name="Schwartz D.C."/>
            <person name="Zhou S."/>
            <person name="Corby-Kistler H."/>
            <person name="Young S.K."/>
            <person name="Zeng Q."/>
            <person name="Gargeya S."/>
            <person name="Fitzgerald M."/>
            <person name="Haas B."/>
            <person name="Abouelleil A."/>
            <person name="Alvarado L."/>
            <person name="Arachchi H.M."/>
            <person name="Berlin A."/>
            <person name="Brown A."/>
            <person name="Chapman S.B."/>
            <person name="Chen Z."/>
            <person name="Dunbar C."/>
            <person name="Freedman E."/>
            <person name="Gearin G."/>
            <person name="Gellesch M."/>
            <person name="Goldberg J."/>
            <person name="Griggs A."/>
            <person name="Gujja S."/>
            <person name="Heiman D."/>
            <person name="Howarth C."/>
            <person name="Larson L."/>
            <person name="Lui A."/>
            <person name="MacDonald P.J.P."/>
            <person name="Mehta T."/>
            <person name="Montmayeur A."/>
            <person name="Murphy C."/>
            <person name="Neiman D."/>
            <person name="Pearson M."/>
            <person name="Priest M."/>
            <person name="Roberts A."/>
            <person name="Saif S."/>
            <person name="Shea T."/>
            <person name="Shenoy N."/>
            <person name="Sisk P."/>
            <person name="Stolte C."/>
            <person name="Sykes S."/>
            <person name="Wortman J."/>
            <person name="Nusbaum C."/>
            <person name="Birren B."/>
        </authorList>
    </citation>
    <scope>NUCLEOTIDE SEQUENCE [LARGE SCALE GENOMIC DNA]</scope>
    <source>
        <strain evidence="2">FOSC 3-a</strain>
    </source>
</reference>
<dbReference type="AlphaFoldDB" id="W9IRZ5"/>
<evidence type="ECO:0000313" key="1">
    <source>
        <dbReference type="EMBL" id="EWY97738.1"/>
    </source>
</evidence>
<dbReference type="Proteomes" id="UP000030753">
    <property type="component" value="Unassembled WGS sequence"/>
</dbReference>
<dbReference type="HOGENOM" id="CLU_3406397_0_0_1"/>